<dbReference type="EMBL" id="JAGMUU010000001">
    <property type="protein sequence ID" value="KAH7162567.1"/>
    <property type="molecule type" value="Genomic_DNA"/>
</dbReference>
<sequence length="201" mass="21538">MTQANRRSPICHVNTGVECRHGGERDTEPTLHASFQLDQPTLGTICSVMLHCCLIIDNSQEGAHNNAHSNAQGAAQPTGWREQNAGWSNLRQLLQLDTPIVPRTSRVAVRVAVVSYLEAREEGIALAPGLATPEAHLSPAPTSIAQLAAAARAAKICHLEVHARASYMGMFVSPSLRPLSVCGLQGQSLRGQHGQHGQHSQ</sequence>
<evidence type="ECO:0000313" key="1">
    <source>
        <dbReference type="EMBL" id="KAH7162567.1"/>
    </source>
</evidence>
<dbReference type="Proteomes" id="UP000717696">
    <property type="component" value="Unassembled WGS sequence"/>
</dbReference>
<organism evidence="1 2">
    <name type="scientific">Dactylonectria estremocensis</name>
    <dbReference type="NCBI Taxonomy" id="1079267"/>
    <lineage>
        <taxon>Eukaryota</taxon>
        <taxon>Fungi</taxon>
        <taxon>Dikarya</taxon>
        <taxon>Ascomycota</taxon>
        <taxon>Pezizomycotina</taxon>
        <taxon>Sordariomycetes</taxon>
        <taxon>Hypocreomycetidae</taxon>
        <taxon>Hypocreales</taxon>
        <taxon>Nectriaceae</taxon>
        <taxon>Dactylonectria</taxon>
    </lineage>
</organism>
<dbReference type="AlphaFoldDB" id="A0A9P9FIN1"/>
<keyword evidence="2" id="KW-1185">Reference proteome</keyword>
<accession>A0A9P9FIN1</accession>
<reference evidence="1" key="1">
    <citation type="journal article" date="2021" name="Nat. Commun.">
        <title>Genetic determinants of endophytism in the Arabidopsis root mycobiome.</title>
        <authorList>
            <person name="Mesny F."/>
            <person name="Miyauchi S."/>
            <person name="Thiergart T."/>
            <person name="Pickel B."/>
            <person name="Atanasova L."/>
            <person name="Karlsson M."/>
            <person name="Huettel B."/>
            <person name="Barry K.W."/>
            <person name="Haridas S."/>
            <person name="Chen C."/>
            <person name="Bauer D."/>
            <person name="Andreopoulos W."/>
            <person name="Pangilinan J."/>
            <person name="LaButti K."/>
            <person name="Riley R."/>
            <person name="Lipzen A."/>
            <person name="Clum A."/>
            <person name="Drula E."/>
            <person name="Henrissat B."/>
            <person name="Kohler A."/>
            <person name="Grigoriev I.V."/>
            <person name="Martin F.M."/>
            <person name="Hacquard S."/>
        </authorList>
    </citation>
    <scope>NUCLEOTIDE SEQUENCE</scope>
    <source>
        <strain evidence="1">MPI-CAGE-AT-0021</strain>
    </source>
</reference>
<comment type="caution">
    <text evidence="1">The sequence shown here is derived from an EMBL/GenBank/DDBJ whole genome shotgun (WGS) entry which is preliminary data.</text>
</comment>
<name>A0A9P9FIN1_9HYPO</name>
<evidence type="ECO:0000313" key="2">
    <source>
        <dbReference type="Proteomes" id="UP000717696"/>
    </source>
</evidence>
<protein>
    <submittedName>
        <fullName evidence="1">Uncharacterized protein</fullName>
    </submittedName>
</protein>
<proteinExistence type="predicted"/>
<gene>
    <name evidence="1" type="ORF">B0J13DRAFT_517824</name>
</gene>